<proteinExistence type="predicted"/>
<dbReference type="AlphaFoldDB" id="A0A564ZHK0"/>
<dbReference type="PANTHER" id="PTHR38471">
    <property type="entry name" value="FOUR HELIX BUNDLE PROTEIN"/>
    <property type="match status" value="1"/>
</dbReference>
<keyword evidence="2" id="KW-1185">Reference proteome</keyword>
<name>A0A564ZHK0_9BACT</name>
<dbReference type="Gene3D" id="1.20.1440.60">
    <property type="entry name" value="23S rRNA-intervening sequence"/>
    <property type="match status" value="1"/>
</dbReference>
<organism evidence="1 2">
    <name type="scientific">Candidatus Methylomirabilis lanthanidiphila</name>
    <dbReference type="NCBI Taxonomy" id="2211376"/>
    <lineage>
        <taxon>Bacteria</taxon>
        <taxon>Candidatus Methylomirabilota</taxon>
        <taxon>Candidatus Methylomirabilia</taxon>
        <taxon>Candidatus Methylomirabilales</taxon>
        <taxon>Candidatus Methylomirabilaceae</taxon>
        <taxon>Candidatus Methylomirabilis</taxon>
    </lineage>
</organism>
<dbReference type="EMBL" id="CABIKM010000019">
    <property type="protein sequence ID" value="VUZ84810.1"/>
    <property type="molecule type" value="Genomic_DNA"/>
</dbReference>
<dbReference type="Proteomes" id="UP000334340">
    <property type="component" value="Unassembled WGS sequence"/>
</dbReference>
<evidence type="ECO:0008006" key="3">
    <source>
        <dbReference type="Google" id="ProtNLM"/>
    </source>
</evidence>
<evidence type="ECO:0000313" key="2">
    <source>
        <dbReference type="Proteomes" id="UP000334340"/>
    </source>
</evidence>
<gene>
    <name evidence="1" type="ORF">MELA_01184</name>
</gene>
<dbReference type="Pfam" id="PF05635">
    <property type="entry name" value="23S_rRNA_IVP"/>
    <property type="match status" value="1"/>
</dbReference>
<sequence length="129" mass="14680">MGTIERFEEIEAWKEARELTRLIYVVTGNGPFARDYGLRDQMQRAATSIMANIAEGFDGGSAHEFQRSLHYALRSTTEVQSHLYVALDQRYIDQGQFESLYAHSAKVKNLIAGFLRYLRASSHPPTLKP</sequence>
<dbReference type="InterPro" id="IPR036583">
    <property type="entry name" value="23S_rRNA_IVS_sf"/>
</dbReference>
<accession>A0A564ZHK0</accession>
<dbReference type="PANTHER" id="PTHR38471:SF2">
    <property type="entry name" value="FOUR HELIX BUNDLE PROTEIN"/>
    <property type="match status" value="1"/>
</dbReference>
<evidence type="ECO:0000313" key="1">
    <source>
        <dbReference type="EMBL" id="VUZ84810.1"/>
    </source>
</evidence>
<protein>
    <recommendedName>
        <fullName evidence="3">30S ribosomal protein S23</fullName>
    </recommendedName>
</protein>
<dbReference type="SUPFAM" id="SSF158446">
    <property type="entry name" value="IVS-encoded protein-like"/>
    <property type="match status" value="1"/>
</dbReference>
<dbReference type="CDD" id="cd16377">
    <property type="entry name" value="23S_rRNA_IVP_like"/>
    <property type="match status" value="1"/>
</dbReference>
<reference evidence="1 2" key="1">
    <citation type="submission" date="2019-07" db="EMBL/GenBank/DDBJ databases">
        <authorList>
            <person name="Cremers G."/>
        </authorList>
    </citation>
    <scope>NUCLEOTIDE SEQUENCE [LARGE SCALE GENOMIC DNA]</scope>
</reference>
<dbReference type="NCBIfam" id="TIGR02436">
    <property type="entry name" value="four helix bundle protein"/>
    <property type="match status" value="1"/>
</dbReference>
<dbReference type="InterPro" id="IPR012657">
    <property type="entry name" value="23S_rRNA-intervening_sequence"/>
</dbReference>